<gene>
    <name evidence="9" type="ORF">IAA47_03565</name>
</gene>
<dbReference type="GO" id="GO:0015031">
    <property type="term" value="P:protein transport"/>
    <property type="evidence" value="ECO:0007669"/>
    <property type="project" value="UniProtKB-KW"/>
</dbReference>
<comment type="subcellular location">
    <subcellularLocation>
        <location evidence="1">Cell membrane</location>
        <topology evidence="1">Single-pass membrane protein</topology>
    </subcellularLocation>
    <subcellularLocation>
        <location evidence="7">Cell membrane</location>
        <topology evidence="7">Single-pass type II membrane protein</topology>
    </subcellularLocation>
</comment>
<organism evidence="9 10">
    <name type="scientific">Candidatus Fusobacterium pullicola</name>
    <dbReference type="NCBI Taxonomy" id="2838601"/>
    <lineage>
        <taxon>Bacteria</taxon>
        <taxon>Fusobacteriati</taxon>
        <taxon>Fusobacteriota</taxon>
        <taxon>Fusobacteriia</taxon>
        <taxon>Fusobacteriales</taxon>
        <taxon>Fusobacteriaceae</taxon>
        <taxon>Fusobacterium</taxon>
    </lineage>
</organism>
<comment type="similarity">
    <text evidence="2 7">Belongs to the ExbD/TolR family.</text>
</comment>
<accession>A0A9E2NWQ6</accession>
<keyword evidence="7" id="KW-0813">Transport</keyword>
<dbReference type="PANTHER" id="PTHR30558:SF3">
    <property type="entry name" value="BIOPOLYMER TRANSPORT PROTEIN EXBD-RELATED"/>
    <property type="match status" value="1"/>
</dbReference>
<dbReference type="EMBL" id="JAHLFN010000028">
    <property type="protein sequence ID" value="MBU3842049.1"/>
    <property type="molecule type" value="Genomic_DNA"/>
</dbReference>
<keyword evidence="3" id="KW-1003">Cell membrane</keyword>
<evidence type="ECO:0000313" key="9">
    <source>
        <dbReference type="EMBL" id="MBU3842049.1"/>
    </source>
</evidence>
<dbReference type="InterPro" id="IPR003400">
    <property type="entry name" value="ExbD"/>
</dbReference>
<name>A0A9E2NWQ6_9FUSO</name>
<dbReference type="AlphaFoldDB" id="A0A9E2NWQ6"/>
<dbReference type="Gene3D" id="3.30.420.270">
    <property type="match status" value="1"/>
</dbReference>
<evidence type="ECO:0000256" key="4">
    <source>
        <dbReference type="ARBA" id="ARBA00022692"/>
    </source>
</evidence>
<protein>
    <submittedName>
        <fullName evidence="9">Biopolymer transporter ExbD</fullName>
    </submittedName>
</protein>
<evidence type="ECO:0000256" key="7">
    <source>
        <dbReference type="RuleBase" id="RU003879"/>
    </source>
</evidence>
<keyword evidence="4 7" id="KW-0812">Transmembrane</keyword>
<feature type="transmembrane region" description="Helical" evidence="8">
    <location>
        <begin position="12"/>
        <end position="31"/>
    </location>
</feature>
<evidence type="ECO:0000256" key="3">
    <source>
        <dbReference type="ARBA" id="ARBA00022475"/>
    </source>
</evidence>
<dbReference type="GO" id="GO:0022857">
    <property type="term" value="F:transmembrane transporter activity"/>
    <property type="evidence" value="ECO:0007669"/>
    <property type="project" value="InterPro"/>
</dbReference>
<evidence type="ECO:0000256" key="6">
    <source>
        <dbReference type="ARBA" id="ARBA00023136"/>
    </source>
</evidence>
<evidence type="ECO:0000256" key="2">
    <source>
        <dbReference type="ARBA" id="ARBA00005811"/>
    </source>
</evidence>
<evidence type="ECO:0000313" key="10">
    <source>
        <dbReference type="Proteomes" id="UP000724657"/>
    </source>
</evidence>
<dbReference type="Pfam" id="PF02472">
    <property type="entry name" value="ExbD"/>
    <property type="match status" value="1"/>
</dbReference>
<dbReference type="PANTHER" id="PTHR30558">
    <property type="entry name" value="EXBD MEMBRANE COMPONENT OF PMF-DRIVEN MACROMOLECULE IMPORT SYSTEM"/>
    <property type="match status" value="1"/>
</dbReference>
<keyword evidence="5 8" id="KW-1133">Transmembrane helix</keyword>
<comment type="caution">
    <text evidence="9">The sequence shown here is derived from an EMBL/GenBank/DDBJ whole genome shotgun (WGS) entry which is preliminary data.</text>
</comment>
<reference evidence="9" key="1">
    <citation type="journal article" date="2021" name="PeerJ">
        <title>Extensive microbial diversity within the chicken gut microbiome revealed by metagenomics and culture.</title>
        <authorList>
            <person name="Gilroy R."/>
            <person name="Ravi A."/>
            <person name="Getino M."/>
            <person name="Pursley I."/>
            <person name="Horton D.L."/>
            <person name="Alikhan N.F."/>
            <person name="Baker D."/>
            <person name="Gharbi K."/>
            <person name="Hall N."/>
            <person name="Watson M."/>
            <person name="Adriaenssens E.M."/>
            <person name="Foster-Nyarko E."/>
            <person name="Jarju S."/>
            <person name="Secka A."/>
            <person name="Antonio M."/>
            <person name="Oren A."/>
            <person name="Chaudhuri R.R."/>
            <person name="La Ragione R."/>
            <person name="Hildebrand F."/>
            <person name="Pallen M.J."/>
        </authorList>
    </citation>
    <scope>NUCLEOTIDE SEQUENCE</scope>
    <source>
        <strain evidence="9">A6-441</strain>
    </source>
</reference>
<evidence type="ECO:0000256" key="1">
    <source>
        <dbReference type="ARBA" id="ARBA00004162"/>
    </source>
</evidence>
<dbReference type="Proteomes" id="UP000724657">
    <property type="component" value="Unassembled WGS sequence"/>
</dbReference>
<reference evidence="9" key="2">
    <citation type="submission" date="2021-04" db="EMBL/GenBank/DDBJ databases">
        <authorList>
            <person name="Gilroy R."/>
        </authorList>
    </citation>
    <scope>NUCLEOTIDE SEQUENCE</scope>
    <source>
        <strain evidence="9">A6-441</strain>
    </source>
</reference>
<sequence length="130" mass="14783">MGRFRKKRGVTPMDMTPFIDIVFLLIIFFMVSTTFDKYGRIDIDLPSANVTTKSEDNKSIEIIIDKNENYFININGKSEPIDINNLPNILNGVKEVTISGDKDLKYQIIIDTVAKVKNCGVENLGINFYE</sequence>
<keyword evidence="7" id="KW-0653">Protein transport</keyword>
<proteinExistence type="inferred from homology"/>
<evidence type="ECO:0000256" key="5">
    <source>
        <dbReference type="ARBA" id="ARBA00022989"/>
    </source>
</evidence>
<keyword evidence="6 8" id="KW-0472">Membrane</keyword>
<dbReference type="GO" id="GO:0005886">
    <property type="term" value="C:plasma membrane"/>
    <property type="evidence" value="ECO:0007669"/>
    <property type="project" value="UniProtKB-SubCell"/>
</dbReference>
<evidence type="ECO:0000256" key="8">
    <source>
        <dbReference type="SAM" id="Phobius"/>
    </source>
</evidence>